<proteinExistence type="predicted"/>
<dbReference type="PANTHER" id="PTHR11586">
    <property type="entry name" value="TRNA-AMINOACYLATION COFACTOR ARC1 FAMILY MEMBER"/>
    <property type="match status" value="1"/>
</dbReference>
<evidence type="ECO:0000259" key="8">
    <source>
        <dbReference type="PROSITE" id="PS50886"/>
    </source>
</evidence>
<evidence type="ECO:0000256" key="6">
    <source>
        <dbReference type="PROSITE-ProRule" id="PRU00209"/>
    </source>
</evidence>
<evidence type="ECO:0000256" key="7">
    <source>
        <dbReference type="SAM" id="MobiDB-lite"/>
    </source>
</evidence>
<evidence type="ECO:0000313" key="9">
    <source>
        <dbReference type="EMBL" id="MDE48885.1"/>
    </source>
</evidence>
<reference evidence="9" key="1">
    <citation type="submission" date="2018-10" db="EMBL/GenBank/DDBJ databases">
        <title>Transcriptome assembly of Aceria tosichella (Wheat curl mite) Type 2.</title>
        <authorList>
            <person name="Scully E.D."/>
            <person name="Geib S.M."/>
            <person name="Palmer N.A."/>
            <person name="Gupta A.K."/>
            <person name="Sarath G."/>
            <person name="Tatineni S."/>
        </authorList>
    </citation>
    <scope>NUCLEOTIDE SEQUENCE</scope>
    <source>
        <strain evidence="9">LincolnNE</strain>
    </source>
</reference>
<dbReference type="Gene3D" id="2.40.50.140">
    <property type="entry name" value="Nucleic acid-binding proteins"/>
    <property type="match status" value="1"/>
</dbReference>
<feature type="compositionally biased region" description="Low complexity" evidence="7">
    <location>
        <begin position="120"/>
        <end position="135"/>
    </location>
</feature>
<dbReference type="PROSITE" id="PS50886">
    <property type="entry name" value="TRBD"/>
    <property type="match status" value="1"/>
</dbReference>
<dbReference type="Pfam" id="PF01588">
    <property type="entry name" value="tRNA_bind"/>
    <property type="match status" value="1"/>
</dbReference>
<evidence type="ECO:0000256" key="2">
    <source>
        <dbReference type="ARBA" id="ARBA00022490"/>
    </source>
</evidence>
<dbReference type="FunFam" id="2.40.50.140:FF:000047">
    <property type="entry name" value="tyrosine--tRNA ligase, cytoplasmic isoform X2"/>
    <property type="match status" value="1"/>
</dbReference>
<dbReference type="InterPro" id="IPR012340">
    <property type="entry name" value="NA-bd_OB-fold"/>
</dbReference>
<dbReference type="GO" id="GO:0006412">
    <property type="term" value="P:translation"/>
    <property type="evidence" value="ECO:0007669"/>
    <property type="project" value="UniProtKB-KW"/>
</dbReference>
<dbReference type="InterPro" id="IPR051270">
    <property type="entry name" value="Tyrosine-tRNA_ligase_regulator"/>
</dbReference>
<dbReference type="GO" id="GO:0005737">
    <property type="term" value="C:cytoplasm"/>
    <property type="evidence" value="ECO:0007669"/>
    <property type="project" value="UniProtKB-SubCell"/>
</dbReference>
<evidence type="ECO:0000256" key="1">
    <source>
        <dbReference type="ARBA" id="ARBA00004496"/>
    </source>
</evidence>
<feature type="region of interest" description="Disordered" evidence="7">
    <location>
        <begin position="111"/>
        <end position="157"/>
    </location>
</feature>
<dbReference type="CDD" id="cd02799">
    <property type="entry name" value="tRNA_bind_EMAP-II_like"/>
    <property type="match status" value="1"/>
</dbReference>
<feature type="domain" description="TRNA-binding" evidence="8">
    <location>
        <begin position="159"/>
        <end position="261"/>
    </location>
</feature>
<protein>
    <submittedName>
        <fullName evidence="9">Aminoacyl tRNA synthase complex-interacting multifunctional protein 1</fullName>
    </submittedName>
</protein>
<name>A0A6G1SEI2_9ACAR</name>
<evidence type="ECO:0000256" key="5">
    <source>
        <dbReference type="ARBA" id="ARBA00022917"/>
    </source>
</evidence>
<dbReference type="AlphaFoldDB" id="A0A6G1SEI2"/>
<comment type="subcellular location">
    <subcellularLocation>
        <location evidence="1">Cytoplasm</location>
    </subcellularLocation>
</comment>
<keyword evidence="2" id="KW-0963">Cytoplasm</keyword>
<accession>A0A6G1SEI2</accession>
<organism evidence="9">
    <name type="scientific">Aceria tosichella</name>
    <name type="common">wheat curl mite</name>
    <dbReference type="NCBI Taxonomy" id="561515"/>
    <lineage>
        <taxon>Eukaryota</taxon>
        <taxon>Metazoa</taxon>
        <taxon>Ecdysozoa</taxon>
        <taxon>Arthropoda</taxon>
        <taxon>Chelicerata</taxon>
        <taxon>Arachnida</taxon>
        <taxon>Acari</taxon>
        <taxon>Acariformes</taxon>
        <taxon>Trombidiformes</taxon>
        <taxon>Prostigmata</taxon>
        <taxon>Eupodina</taxon>
        <taxon>Eriophyoidea</taxon>
        <taxon>Eriophyidae</taxon>
        <taxon>Eriophyinae</taxon>
        <taxon>Aceriini</taxon>
        <taxon>Aceria</taxon>
    </lineage>
</organism>
<dbReference type="InterPro" id="IPR002547">
    <property type="entry name" value="tRNA-bd_dom"/>
</dbReference>
<keyword evidence="4 6" id="KW-0694">RNA-binding</keyword>
<dbReference type="PANTHER" id="PTHR11586:SF33">
    <property type="entry name" value="AMINOACYL TRNA SYNTHASE COMPLEX-INTERACTING MULTIFUNCTIONAL PROTEIN 1"/>
    <property type="match status" value="1"/>
</dbReference>
<evidence type="ECO:0000256" key="3">
    <source>
        <dbReference type="ARBA" id="ARBA00022555"/>
    </source>
</evidence>
<dbReference type="EMBL" id="GGYP01004114">
    <property type="protein sequence ID" value="MDE48885.1"/>
    <property type="molecule type" value="Transcribed_RNA"/>
</dbReference>
<evidence type="ECO:0000256" key="4">
    <source>
        <dbReference type="ARBA" id="ARBA00022884"/>
    </source>
</evidence>
<dbReference type="GO" id="GO:0000049">
    <property type="term" value="F:tRNA binding"/>
    <property type="evidence" value="ECO:0007669"/>
    <property type="project" value="UniProtKB-UniRule"/>
</dbReference>
<keyword evidence="5" id="KW-0648">Protein biosynthesis</keyword>
<sequence>MLVAPVRFSRRILLVSIRSRERLLIRRDFSLKTYFESILSTKFRSQETVNNHAMDTIQALQNEKKQLEERIQELVGQLESKKKPNEIKVKPEQVIRSKEEQEATAAMEQLELKEKSQKQASAGTATTTATSTTPAKKSEPKGNKKGAQSAAKEPEKPIDVSRLDLRVGRIVEVDKHPDADTLYLEKIDCGEPSGPRTVISGLVKHVPIDEMRNRLVVVLCNLKPAKMRGILSEAMVMCASTPDKVEILGVPDNAKPGDRIVFEKYPGEPDAQLNPKKKIWEQVSPDIKTNDDGVAMYKDCPFRVAGVDGSFKSSLKNVNIR</sequence>
<dbReference type="SUPFAM" id="SSF50249">
    <property type="entry name" value="Nucleic acid-binding proteins"/>
    <property type="match status" value="1"/>
</dbReference>
<gene>
    <name evidence="9" type="primary">AIMP1</name>
    <name evidence="9" type="ORF">g.19876</name>
</gene>
<keyword evidence="3 6" id="KW-0820">tRNA-binding</keyword>